<evidence type="ECO:0000256" key="2">
    <source>
        <dbReference type="ARBA" id="ARBA00022723"/>
    </source>
</evidence>
<dbReference type="GO" id="GO:0000151">
    <property type="term" value="C:ubiquitin ligase complex"/>
    <property type="evidence" value="ECO:0007669"/>
    <property type="project" value="TreeGrafter"/>
</dbReference>
<keyword evidence="3 6" id="KW-0863">Zinc-finger</keyword>
<protein>
    <submittedName>
        <fullName evidence="9">Zinc finger protein, putative</fullName>
    </submittedName>
</protein>
<evidence type="ECO:0000256" key="7">
    <source>
        <dbReference type="SAM" id="Phobius"/>
    </source>
</evidence>
<dbReference type="AlphaFoldDB" id="A0A1J1GSJ5"/>
<dbReference type="PROSITE" id="PS50089">
    <property type="entry name" value="ZF_RING_2"/>
    <property type="match status" value="1"/>
</dbReference>
<dbReference type="EMBL" id="CVMV01000033">
    <property type="protein sequence ID" value="CRG95404.1"/>
    <property type="molecule type" value="Genomic_DNA"/>
</dbReference>
<dbReference type="GO" id="GO:0016567">
    <property type="term" value="P:protein ubiquitination"/>
    <property type="evidence" value="ECO:0007669"/>
    <property type="project" value="TreeGrafter"/>
</dbReference>
<dbReference type="VEuPathDB" id="PlasmoDB:PGAL8A_00017300"/>
<keyword evidence="1" id="KW-0808">Transferase</keyword>
<dbReference type="InterPro" id="IPR001841">
    <property type="entry name" value="Znf_RING"/>
</dbReference>
<dbReference type="OrthoDB" id="8062037at2759"/>
<feature type="transmembrane region" description="Helical" evidence="7">
    <location>
        <begin position="204"/>
        <end position="222"/>
    </location>
</feature>
<keyword evidence="7" id="KW-0472">Membrane</keyword>
<sequence length="780" mass="94829">MNYFHFFVYTLLTFISFYVSFLNFKSFSHYIQKKWNILLIWNLEFYIIRLINKFFNYIFLGNILAIERQKAREELIHQLMNLLILIFLITSLNINEVICWICIFTPLIYESIRIKIIKERIYLFNNFRMERKQRIKLLSYVFFTLIECVINLKIIYNLFYNLKSSIKVIILFEPIIICINCLFLIIISSYHYFNSKIFYEKPTYFYFLLSLNNIICNLIQMFEYIYMWFFYGSFLNFIDFFLLLKLKNCLICLKNNYKSTKNCFINEKLFNNYFKNEDKKYLKLNNIICIICRDYNYHINYKKLTCGHSFHISCLYLLFEYDKSFLCPICRREIKYELEDFEKNYDNLNSNSINCNTVNTSKEEDTNENKNHIEKSVNNSICESSNDHVNPISHNQENYDNINIYNANKSNNINDDNCNNEIYNVNRHNLTIKGDKKNLNNEYNKSIIKFEKVSVSNIYFNVYNEIYDHYNKNKINYNDIIVYNYNNDKYMNYNNNINTVYINKIYNNCVNKSNYSNRYNSFSLSQPNYKNDNILSITNIDSNITLLSNVKNNITSSNFSRIKNIDDKYYERVIKDNISLLKQVNISFNNILKSKNEYFFTNVKRCYNKKYEHEYLGIENKIFNIEKYDFKKYITISNNVKNKNIFSYNQYKIKDKEYELNHKCEIQNNIMKNKSDKLEENNYNKLEHNKNYDDAKEDKHESIENEKTNKFKFIRKFNLFKRSKDKNTTFVNHMNSKKRSYKLNVYDFFKNLKEKIRSRTEINLNDTNKKNKTLFFKKKN</sequence>
<evidence type="ECO:0000256" key="3">
    <source>
        <dbReference type="ARBA" id="ARBA00022771"/>
    </source>
</evidence>
<dbReference type="Proteomes" id="UP000220797">
    <property type="component" value="Unassembled WGS sequence"/>
</dbReference>
<keyword evidence="4" id="KW-0833">Ubl conjugation pathway</keyword>
<proteinExistence type="predicted"/>
<keyword evidence="7" id="KW-0812">Transmembrane</keyword>
<dbReference type="Pfam" id="PF13639">
    <property type="entry name" value="zf-RING_2"/>
    <property type="match status" value="1"/>
</dbReference>
<dbReference type="InterPro" id="IPR013083">
    <property type="entry name" value="Znf_RING/FYVE/PHD"/>
</dbReference>
<comment type="caution">
    <text evidence="9">The sequence shown here is derived from an EMBL/GenBank/DDBJ whole genome shotgun (WGS) entry which is preliminary data.</text>
</comment>
<feature type="transmembrane region" description="Helical" evidence="7">
    <location>
        <begin position="137"/>
        <end position="156"/>
    </location>
</feature>
<keyword evidence="2" id="KW-0479">Metal-binding</keyword>
<keyword evidence="5" id="KW-0862">Zinc</keyword>
<feature type="transmembrane region" description="Helical" evidence="7">
    <location>
        <begin position="168"/>
        <end position="192"/>
    </location>
</feature>
<feature type="transmembrane region" description="Helical" evidence="7">
    <location>
        <begin position="79"/>
        <end position="109"/>
    </location>
</feature>
<evidence type="ECO:0000259" key="8">
    <source>
        <dbReference type="PROSITE" id="PS50089"/>
    </source>
</evidence>
<feature type="domain" description="RING-type" evidence="8">
    <location>
        <begin position="289"/>
        <end position="331"/>
    </location>
</feature>
<name>A0A1J1GSJ5_PLAGA</name>
<dbReference type="GO" id="GO:0005829">
    <property type="term" value="C:cytosol"/>
    <property type="evidence" value="ECO:0007669"/>
    <property type="project" value="TreeGrafter"/>
</dbReference>
<evidence type="ECO:0000256" key="5">
    <source>
        <dbReference type="ARBA" id="ARBA00022833"/>
    </source>
</evidence>
<evidence type="ECO:0000256" key="1">
    <source>
        <dbReference type="ARBA" id="ARBA00022679"/>
    </source>
</evidence>
<dbReference type="RefSeq" id="XP_028528215.1">
    <property type="nucleotide sequence ID" value="XM_028671576.1"/>
</dbReference>
<accession>A0A1J1GSJ5</accession>
<feature type="transmembrane region" description="Helical" evidence="7">
    <location>
        <begin position="36"/>
        <end position="59"/>
    </location>
</feature>
<reference evidence="9" key="1">
    <citation type="submission" date="2015-04" db="EMBL/GenBank/DDBJ databases">
        <authorList>
            <consortium name="Pathogen Informatics"/>
        </authorList>
    </citation>
    <scope>NUCLEOTIDE SEQUENCE [LARGE SCALE GENOMIC DNA]</scope>
    <source>
        <strain evidence="9">8A</strain>
    </source>
</reference>
<dbReference type="Gene3D" id="3.30.40.10">
    <property type="entry name" value="Zinc/RING finger domain, C3HC4 (zinc finger)"/>
    <property type="match status" value="1"/>
</dbReference>
<evidence type="ECO:0000313" key="10">
    <source>
        <dbReference type="Proteomes" id="UP000220797"/>
    </source>
</evidence>
<organism evidence="9 10">
    <name type="scientific">Plasmodium gallinaceum</name>
    <dbReference type="NCBI Taxonomy" id="5849"/>
    <lineage>
        <taxon>Eukaryota</taxon>
        <taxon>Sar</taxon>
        <taxon>Alveolata</taxon>
        <taxon>Apicomplexa</taxon>
        <taxon>Aconoidasida</taxon>
        <taxon>Haemosporida</taxon>
        <taxon>Plasmodiidae</taxon>
        <taxon>Plasmodium</taxon>
        <taxon>Plasmodium (Haemamoeba)</taxon>
    </lineage>
</organism>
<dbReference type="GO" id="GO:0008270">
    <property type="term" value="F:zinc ion binding"/>
    <property type="evidence" value="ECO:0007669"/>
    <property type="project" value="UniProtKB-KW"/>
</dbReference>
<dbReference type="GO" id="GO:0006511">
    <property type="term" value="P:ubiquitin-dependent protein catabolic process"/>
    <property type="evidence" value="ECO:0007669"/>
    <property type="project" value="TreeGrafter"/>
</dbReference>
<dbReference type="PANTHER" id="PTHR15067">
    <property type="entry name" value="E3 UBIQUITIN-PROTEIN LIGASE RNF8"/>
    <property type="match status" value="1"/>
</dbReference>
<evidence type="ECO:0000256" key="4">
    <source>
        <dbReference type="ARBA" id="ARBA00022786"/>
    </source>
</evidence>
<keyword evidence="7" id="KW-1133">Transmembrane helix</keyword>
<gene>
    <name evidence="9" type="ORF">PGAL8A_00017300</name>
</gene>
<dbReference type="GeneID" id="39728695"/>
<dbReference type="SMART" id="SM00184">
    <property type="entry name" value="RING"/>
    <property type="match status" value="1"/>
</dbReference>
<evidence type="ECO:0000256" key="6">
    <source>
        <dbReference type="PROSITE-ProRule" id="PRU00175"/>
    </source>
</evidence>
<dbReference type="PANTHER" id="PTHR15067:SF4">
    <property type="entry name" value="E3 UBIQUITIN-PROTEIN LIGASE RNF8"/>
    <property type="match status" value="1"/>
</dbReference>
<evidence type="ECO:0000313" key="9">
    <source>
        <dbReference type="EMBL" id="CRG95404.1"/>
    </source>
</evidence>
<feature type="transmembrane region" description="Helical" evidence="7">
    <location>
        <begin position="6"/>
        <end position="24"/>
    </location>
</feature>
<keyword evidence="10" id="KW-1185">Reference proteome</keyword>
<dbReference type="SUPFAM" id="SSF57850">
    <property type="entry name" value="RING/U-box"/>
    <property type="match status" value="1"/>
</dbReference>
<dbReference type="OMA" id="NILLIWN"/>
<dbReference type="GO" id="GO:0061630">
    <property type="term" value="F:ubiquitin protein ligase activity"/>
    <property type="evidence" value="ECO:0007669"/>
    <property type="project" value="TreeGrafter"/>
</dbReference>